<name>A0A1G1SY57_9BACT</name>
<accession>A0A1G1SY57</accession>
<feature type="transmembrane region" description="Helical" evidence="1">
    <location>
        <begin position="191"/>
        <end position="216"/>
    </location>
</feature>
<dbReference type="EMBL" id="MDZB01000130">
    <property type="protein sequence ID" value="OGX83534.1"/>
    <property type="molecule type" value="Genomic_DNA"/>
</dbReference>
<feature type="transmembrane region" description="Helical" evidence="1">
    <location>
        <begin position="60"/>
        <end position="78"/>
    </location>
</feature>
<feature type="transmembrane region" description="Helical" evidence="1">
    <location>
        <begin position="118"/>
        <end position="139"/>
    </location>
</feature>
<dbReference type="RefSeq" id="WP_070729220.1">
    <property type="nucleotide sequence ID" value="NZ_MDZB01000130.1"/>
</dbReference>
<reference evidence="2 3" key="1">
    <citation type="submission" date="2016-08" db="EMBL/GenBank/DDBJ databases">
        <title>Hymenobacter coccineus sp. nov., Hymenobacter lapidarius sp. nov. and Hymenobacter glacialis sp. nov., isolated from Antarctic soil.</title>
        <authorList>
            <person name="Sedlacek I."/>
            <person name="Kralova S."/>
            <person name="Kyrova K."/>
            <person name="Maslanova I."/>
            <person name="Stankova E."/>
            <person name="Vrbovska V."/>
            <person name="Nemec M."/>
            <person name="Bartak M."/>
            <person name="Svec P."/>
            <person name="Busse H.-J."/>
            <person name="Pantucek R."/>
        </authorList>
    </citation>
    <scope>NUCLEOTIDE SEQUENCE [LARGE SCALE GENOMIC DNA]</scope>
    <source>
        <strain evidence="2 3">CCM 8643</strain>
    </source>
</reference>
<evidence type="ECO:0000313" key="2">
    <source>
        <dbReference type="EMBL" id="OGX83534.1"/>
    </source>
</evidence>
<keyword evidence="1" id="KW-1133">Transmembrane helix</keyword>
<keyword evidence="1" id="KW-0472">Membrane</keyword>
<dbReference type="OrthoDB" id="1122300at2"/>
<protein>
    <recommendedName>
        <fullName evidence="4">DoxX family protein</fullName>
    </recommendedName>
</protein>
<feature type="transmembrane region" description="Helical" evidence="1">
    <location>
        <begin position="160"/>
        <end position="179"/>
    </location>
</feature>
<feature type="transmembrane region" description="Helical" evidence="1">
    <location>
        <begin position="24"/>
        <end position="48"/>
    </location>
</feature>
<dbReference type="STRING" id="1908237.BEN47_17520"/>
<evidence type="ECO:0000256" key="1">
    <source>
        <dbReference type="SAM" id="Phobius"/>
    </source>
</evidence>
<dbReference type="Proteomes" id="UP000176294">
    <property type="component" value="Unassembled WGS sequence"/>
</dbReference>
<evidence type="ECO:0008006" key="4">
    <source>
        <dbReference type="Google" id="ProtNLM"/>
    </source>
</evidence>
<proteinExistence type="predicted"/>
<evidence type="ECO:0000313" key="3">
    <source>
        <dbReference type="Proteomes" id="UP000176294"/>
    </source>
</evidence>
<keyword evidence="3" id="KW-1185">Reference proteome</keyword>
<gene>
    <name evidence="2" type="ORF">BEN47_17520</name>
</gene>
<feature type="transmembrane region" description="Helical" evidence="1">
    <location>
        <begin position="85"/>
        <end position="106"/>
    </location>
</feature>
<organism evidence="2 3">
    <name type="scientific">Hymenobacter lapidarius</name>
    <dbReference type="NCBI Taxonomy" id="1908237"/>
    <lineage>
        <taxon>Bacteria</taxon>
        <taxon>Pseudomonadati</taxon>
        <taxon>Bacteroidota</taxon>
        <taxon>Cytophagia</taxon>
        <taxon>Cytophagales</taxon>
        <taxon>Hymenobacteraceae</taxon>
        <taxon>Hymenobacter</taxon>
    </lineage>
</organism>
<keyword evidence="1" id="KW-0812">Transmembrane</keyword>
<sequence>MLHQNQLLDLQTTDTSTILKASRILYGVGMAGLGLQQLVSGRLLQALFPAWPSPIPGLSLGARLVGAVLVAAGVAVVLNRKAQLLTLVLFGLLLALLCFSSIPYELTIDPYNNYMGSWTNVLTNLALAGGALTIAGSYSEKLQQGLTETYGSWAEKITSVGRFFFLTTILIYGITHFLYTKHLVPLVPGWIPFPSFWIYFAGVALIGAGSAIVLGIKRRKIAFLLGTMIFLWVF</sequence>
<dbReference type="AlphaFoldDB" id="A0A1G1SY57"/>
<comment type="caution">
    <text evidence="2">The sequence shown here is derived from an EMBL/GenBank/DDBJ whole genome shotgun (WGS) entry which is preliminary data.</text>
</comment>